<gene>
    <name evidence="1" type="ORF">QVD17_41594</name>
</gene>
<reference evidence="1" key="1">
    <citation type="journal article" date="2023" name="bioRxiv">
        <title>Improved chromosome-level genome assembly for marigold (Tagetes erecta).</title>
        <authorList>
            <person name="Jiang F."/>
            <person name="Yuan L."/>
            <person name="Wang S."/>
            <person name="Wang H."/>
            <person name="Xu D."/>
            <person name="Wang A."/>
            <person name="Fan W."/>
        </authorList>
    </citation>
    <scope>NUCLEOTIDE SEQUENCE</scope>
    <source>
        <strain evidence="1">WSJ</strain>
        <tissue evidence="1">Leaf</tissue>
    </source>
</reference>
<dbReference type="Proteomes" id="UP001229421">
    <property type="component" value="Unassembled WGS sequence"/>
</dbReference>
<sequence length="119" mass="13801">MIRGSSSAMTICSSIKVASFFSLFYTSVKWIRQLTTLLSLITDLQQRHQVSPIVIGIIPPDLFLFMFFRHHPDLFTDETTAVTVPRLFQYKRRRFPASLPDKAAVYGDGFRRLFWRILG</sequence>
<dbReference type="AlphaFoldDB" id="A0AAD8JPE9"/>
<protein>
    <submittedName>
        <fullName evidence="1">Uncharacterized protein</fullName>
    </submittedName>
</protein>
<accession>A0AAD8JPE9</accession>
<keyword evidence="2" id="KW-1185">Reference proteome</keyword>
<comment type="caution">
    <text evidence="1">The sequence shown here is derived from an EMBL/GenBank/DDBJ whole genome shotgun (WGS) entry which is preliminary data.</text>
</comment>
<name>A0AAD8JPE9_TARER</name>
<organism evidence="1 2">
    <name type="scientific">Tagetes erecta</name>
    <name type="common">African marigold</name>
    <dbReference type="NCBI Taxonomy" id="13708"/>
    <lineage>
        <taxon>Eukaryota</taxon>
        <taxon>Viridiplantae</taxon>
        <taxon>Streptophyta</taxon>
        <taxon>Embryophyta</taxon>
        <taxon>Tracheophyta</taxon>
        <taxon>Spermatophyta</taxon>
        <taxon>Magnoliopsida</taxon>
        <taxon>eudicotyledons</taxon>
        <taxon>Gunneridae</taxon>
        <taxon>Pentapetalae</taxon>
        <taxon>asterids</taxon>
        <taxon>campanulids</taxon>
        <taxon>Asterales</taxon>
        <taxon>Asteraceae</taxon>
        <taxon>Asteroideae</taxon>
        <taxon>Heliantheae alliance</taxon>
        <taxon>Tageteae</taxon>
        <taxon>Tagetes</taxon>
    </lineage>
</organism>
<dbReference type="EMBL" id="JAUHHV010000012">
    <property type="protein sequence ID" value="KAK1406301.1"/>
    <property type="molecule type" value="Genomic_DNA"/>
</dbReference>
<evidence type="ECO:0000313" key="2">
    <source>
        <dbReference type="Proteomes" id="UP001229421"/>
    </source>
</evidence>
<proteinExistence type="predicted"/>
<evidence type="ECO:0000313" key="1">
    <source>
        <dbReference type="EMBL" id="KAK1406301.1"/>
    </source>
</evidence>